<feature type="region of interest" description="Disordered" evidence="1">
    <location>
        <begin position="157"/>
        <end position="191"/>
    </location>
</feature>
<dbReference type="PANTHER" id="PTHR14187:SF5">
    <property type="entry name" value="HEAT SHOCK 70 KDA PROTEIN 12A"/>
    <property type="match status" value="1"/>
</dbReference>
<comment type="caution">
    <text evidence="2">The sequence shown here is derived from an EMBL/GenBank/DDBJ whole genome shotgun (WGS) entry which is preliminary data.</text>
</comment>
<evidence type="ECO:0000313" key="3">
    <source>
        <dbReference type="Proteomes" id="UP001195483"/>
    </source>
</evidence>
<dbReference type="InterPro" id="IPR043129">
    <property type="entry name" value="ATPase_NBD"/>
</dbReference>
<dbReference type="PANTHER" id="PTHR14187">
    <property type="entry name" value="ALPHA KINASE/ELONGATION FACTOR 2 KINASE"/>
    <property type="match status" value="1"/>
</dbReference>
<accession>A0AAE0TGN8</accession>
<proteinExistence type="predicted"/>
<keyword evidence="3" id="KW-1185">Reference proteome</keyword>
<reference evidence="2" key="1">
    <citation type="journal article" date="2021" name="Genome Biol. Evol.">
        <title>A High-Quality Reference Genome for a Parasitic Bivalve with Doubly Uniparental Inheritance (Bivalvia: Unionida).</title>
        <authorList>
            <person name="Smith C.H."/>
        </authorList>
    </citation>
    <scope>NUCLEOTIDE SEQUENCE</scope>
    <source>
        <strain evidence="2">CHS0354</strain>
    </source>
</reference>
<gene>
    <name evidence="2" type="ORF">CHS0354_032397</name>
</gene>
<evidence type="ECO:0000256" key="1">
    <source>
        <dbReference type="SAM" id="MobiDB-lite"/>
    </source>
</evidence>
<sequence length="280" mass="31803">MPLALSEICLEETGQDLNATIQETKLRDQICLVRDKAVIDPEIFYGFFEIVAKKIVQHVKNILDSRYGSNVALLLMVGGFSESKYIQNIMKSEFQSDTMDVLIPKDPGMSVIKGTIVIAREEKLLDFRGRDDRSIAITRVHEPSGMVRKEIQGTTTQIYDSENQSEASTTSAQKSHRKGEPYCRRTATEKSGGTADIVIHKKIDQRRVKELSRPSGGPWSGTAVDWNFQQFLIKIVGARVFKKFSRECPLDYAELMQEFDVKKRNVDQGMKKKVYMKVID</sequence>
<dbReference type="EMBL" id="JAEAOA010001913">
    <property type="protein sequence ID" value="KAK3610040.1"/>
    <property type="molecule type" value="Genomic_DNA"/>
</dbReference>
<protein>
    <submittedName>
        <fullName evidence="2">Uncharacterized protein</fullName>
    </submittedName>
</protein>
<feature type="compositionally biased region" description="Basic and acidic residues" evidence="1">
    <location>
        <begin position="178"/>
        <end position="188"/>
    </location>
</feature>
<name>A0AAE0TGN8_9BIVA</name>
<dbReference type="SUPFAM" id="SSF53067">
    <property type="entry name" value="Actin-like ATPase domain"/>
    <property type="match status" value="1"/>
</dbReference>
<dbReference type="Proteomes" id="UP001195483">
    <property type="component" value="Unassembled WGS sequence"/>
</dbReference>
<reference evidence="2" key="3">
    <citation type="submission" date="2023-05" db="EMBL/GenBank/DDBJ databases">
        <authorList>
            <person name="Smith C.H."/>
        </authorList>
    </citation>
    <scope>NUCLEOTIDE SEQUENCE</scope>
    <source>
        <strain evidence="2">CHS0354</strain>
        <tissue evidence="2">Mantle</tissue>
    </source>
</reference>
<dbReference type="AlphaFoldDB" id="A0AAE0TGN8"/>
<organism evidence="2 3">
    <name type="scientific">Potamilus streckersoni</name>
    <dbReference type="NCBI Taxonomy" id="2493646"/>
    <lineage>
        <taxon>Eukaryota</taxon>
        <taxon>Metazoa</taxon>
        <taxon>Spiralia</taxon>
        <taxon>Lophotrochozoa</taxon>
        <taxon>Mollusca</taxon>
        <taxon>Bivalvia</taxon>
        <taxon>Autobranchia</taxon>
        <taxon>Heteroconchia</taxon>
        <taxon>Palaeoheterodonta</taxon>
        <taxon>Unionida</taxon>
        <taxon>Unionoidea</taxon>
        <taxon>Unionidae</taxon>
        <taxon>Ambleminae</taxon>
        <taxon>Lampsilini</taxon>
        <taxon>Potamilus</taxon>
    </lineage>
</organism>
<evidence type="ECO:0000313" key="2">
    <source>
        <dbReference type="EMBL" id="KAK3610040.1"/>
    </source>
</evidence>
<feature type="compositionally biased region" description="Polar residues" evidence="1">
    <location>
        <begin position="157"/>
        <end position="173"/>
    </location>
</feature>
<reference evidence="2" key="2">
    <citation type="journal article" date="2021" name="Genome Biol. Evol.">
        <title>Developing a high-quality reference genome for a parasitic bivalve with doubly uniparental inheritance (Bivalvia: Unionida).</title>
        <authorList>
            <person name="Smith C.H."/>
        </authorList>
    </citation>
    <scope>NUCLEOTIDE SEQUENCE</scope>
    <source>
        <strain evidence="2">CHS0354</strain>
        <tissue evidence="2">Mantle</tissue>
    </source>
</reference>